<dbReference type="EMBL" id="BKCJ011064598">
    <property type="protein sequence ID" value="GFC78232.1"/>
    <property type="molecule type" value="Genomic_DNA"/>
</dbReference>
<reference evidence="2" key="1">
    <citation type="journal article" date="2019" name="Sci. Rep.">
        <title>Draft genome of Tanacetum cinerariifolium, the natural source of mosquito coil.</title>
        <authorList>
            <person name="Yamashiro T."/>
            <person name="Shiraishi A."/>
            <person name="Satake H."/>
            <person name="Nakayama K."/>
        </authorList>
    </citation>
    <scope>NUCLEOTIDE SEQUENCE</scope>
</reference>
<sequence length="90" mass="9875">SEQSSSGPALQEMTPTTISSGLVQKPSSSTSYVPPTMNDWDLLLQPLFDELFNPPPSVDNQDIEVIAPIAKVIPQDNRNTISGYSPRCWK</sequence>
<evidence type="ECO:0000256" key="1">
    <source>
        <dbReference type="SAM" id="MobiDB-lite"/>
    </source>
</evidence>
<dbReference type="AlphaFoldDB" id="A0A699R2Y4"/>
<comment type="caution">
    <text evidence="2">The sequence shown here is derived from an EMBL/GenBank/DDBJ whole genome shotgun (WGS) entry which is preliminary data.</text>
</comment>
<evidence type="ECO:0000313" key="2">
    <source>
        <dbReference type="EMBL" id="GFC78232.1"/>
    </source>
</evidence>
<feature type="non-terminal residue" evidence="2">
    <location>
        <position position="1"/>
    </location>
</feature>
<proteinExistence type="predicted"/>
<gene>
    <name evidence="2" type="ORF">Tci_850202</name>
</gene>
<organism evidence="2">
    <name type="scientific">Tanacetum cinerariifolium</name>
    <name type="common">Dalmatian daisy</name>
    <name type="synonym">Chrysanthemum cinerariifolium</name>
    <dbReference type="NCBI Taxonomy" id="118510"/>
    <lineage>
        <taxon>Eukaryota</taxon>
        <taxon>Viridiplantae</taxon>
        <taxon>Streptophyta</taxon>
        <taxon>Embryophyta</taxon>
        <taxon>Tracheophyta</taxon>
        <taxon>Spermatophyta</taxon>
        <taxon>Magnoliopsida</taxon>
        <taxon>eudicotyledons</taxon>
        <taxon>Gunneridae</taxon>
        <taxon>Pentapetalae</taxon>
        <taxon>asterids</taxon>
        <taxon>campanulids</taxon>
        <taxon>Asterales</taxon>
        <taxon>Asteraceae</taxon>
        <taxon>Asteroideae</taxon>
        <taxon>Anthemideae</taxon>
        <taxon>Anthemidinae</taxon>
        <taxon>Tanacetum</taxon>
    </lineage>
</organism>
<protein>
    <submittedName>
        <fullName evidence="2">Uncharacterized protein</fullName>
    </submittedName>
</protein>
<feature type="region of interest" description="Disordered" evidence="1">
    <location>
        <begin position="1"/>
        <end position="32"/>
    </location>
</feature>
<name>A0A699R2Y4_TANCI</name>
<accession>A0A699R2Y4</accession>